<name>A0A5J4KPP4_9CHLR</name>
<dbReference type="NCBIfam" id="TIGR01720">
    <property type="entry name" value="NRPS-para261"/>
    <property type="match status" value="1"/>
</dbReference>
<dbReference type="EMBL" id="BKZW01000004">
    <property type="protein sequence ID" value="GER91678.1"/>
    <property type="molecule type" value="Genomic_DNA"/>
</dbReference>
<feature type="domain" description="Condensation" evidence="1">
    <location>
        <begin position="2"/>
        <end position="157"/>
    </location>
</feature>
<dbReference type="Gene3D" id="3.30.559.10">
    <property type="entry name" value="Chloramphenicol acetyltransferase-like domain"/>
    <property type="match status" value="1"/>
</dbReference>
<sequence length="386" mass="43240">MIHHLLVDGVSWRVLLEDIQVAYSQLVQNQAVKLAAKTTAFQQWAGQLQSYAQSEEVVKQLPYWLAQTDHLFHNLPTDHQTGANTASSVEHVRQALNREETRALLEDVPPAFHTQINDVLLTALALTLLPWSGNRALFVNLESHGREYLQPGMDLSRSVAGSPAYIHCCWTCGTGRDATADRFEADQRAVAPGATFRHWLWALRYLYQPDESLPAEQRATLEQLRTLPCAQLSFNYLGQFDQVIQSDGIFGEAAESSGMSQYENNLRVHLLDITASIVDGGFAIDWAYSTAHHEAKTIERLANNFIQRVRQIIVLCQDLQNSGYTPSDFPLACMTQEQIDRLLGNNRNVESVYRCRPCSRVCCSIVSMSQSAATILSRPALALMVH</sequence>
<dbReference type="Pfam" id="PF00668">
    <property type="entry name" value="Condensation"/>
    <property type="match status" value="1"/>
</dbReference>
<dbReference type="InterPro" id="IPR001242">
    <property type="entry name" value="Condensation_dom"/>
</dbReference>
<dbReference type="PANTHER" id="PTHR45398:SF1">
    <property type="entry name" value="ENZYME, PUTATIVE (JCVI)-RELATED"/>
    <property type="match status" value="1"/>
</dbReference>
<dbReference type="PANTHER" id="PTHR45398">
    <property type="match status" value="1"/>
</dbReference>
<dbReference type="GO" id="GO:0003824">
    <property type="term" value="F:catalytic activity"/>
    <property type="evidence" value="ECO:0007669"/>
    <property type="project" value="InterPro"/>
</dbReference>
<evidence type="ECO:0000313" key="3">
    <source>
        <dbReference type="Proteomes" id="UP000326912"/>
    </source>
</evidence>
<dbReference type="SUPFAM" id="SSF52777">
    <property type="entry name" value="CoA-dependent acyltransferases"/>
    <property type="match status" value="2"/>
</dbReference>
<comment type="caution">
    <text evidence="2">The sequence shown here is derived from an EMBL/GenBank/DDBJ whole genome shotgun (WGS) entry which is preliminary data.</text>
</comment>
<accession>A0A5J4KPP4</accession>
<dbReference type="Gene3D" id="3.30.559.30">
    <property type="entry name" value="Nonribosomal peptide synthetase, condensation domain"/>
    <property type="match status" value="1"/>
</dbReference>
<dbReference type="GO" id="GO:0008610">
    <property type="term" value="P:lipid biosynthetic process"/>
    <property type="evidence" value="ECO:0007669"/>
    <property type="project" value="UniProtKB-ARBA"/>
</dbReference>
<protein>
    <recommendedName>
        <fullName evidence="1">Condensation domain-containing protein</fullName>
    </recommendedName>
</protein>
<keyword evidence="3" id="KW-1185">Reference proteome</keyword>
<dbReference type="AlphaFoldDB" id="A0A5J4KPP4"/>
<evidence type="ECO:0000313" key="2">
    <source>
        <dbReference type="EMBL" id="GER91678.1"/>
    </source>
</evidence>
<dbReference type="InterPro" id="IPR023213">
    <property type="entry name" value="CAT-like_dom_sf"/>
</dbReference>
<reference evidence="2 3" key="1">
    <citation type="submission" date="2019-10" db="EMBL/GenBank/DDBJ databases">
        <title>Dictyobacter vulcani sp. nov., within the class Ktedonobacteria, isolated from soil of volcanic Mt. Zao.</title>
        <authorList>
            <person name="Zheng Y."/>
            <person name="Wang C.M."/>
            <person name="Sakai Y."/>
            <person name="Abe K."/>
            <person name="Yokota A."/>
            <person name="Yabe S."/>
        </authorList>
    </citation>
    <scope>NUCLEOTIDE SEQUENCE [LARGE SCALE GENOMIC DNA]</scope>
    <source>
        <strain evidence="2 3">W12</strain>
    </source>
</reference>
<dbReference type="Proteomes" id="UP000326912">
    <property type="component" value="Unassembled WGS sequence"/>
</dbReference>
<evidence type="ECO:0000259" key="1">
    <source>
        <dbReference type="Pfam" id="PF00668"/>
    </source>
</evidence>
<organism evidence="2 3">
    <name type="scientific">Dictyobacter vulcani</name>
    <dbReference type="NCBI Taxonomy" id="2607529"/>
    <lineage>
        <taxon>Bacteria</taxon>
        <taxon>Bacillati</taxon>
        <taxon>Chloroflexota</taxon>
        <taxon>Ktedonobacteria</taxon>
        <taxon>Ktedonobacterales</taxon>
        <taxon>Dictyobacteraceae</taxon>
        <taxon>Dictyobacter</taxon>
    </lineage>
</organism>
<proteinExistence type="predicted"/>
<gene>
    <name evidence="2" type="ORF">KDW_58400</name>
</gene>
<dbReference type="InterPro" id="IPR010060">
    <property type="entry name" value="NRPS_synth"/>
</dbReference>